<name>A0A5E4BQE5_MARMO</name>
<gene>
    <name evidence="1" type="ORF">MONAX_5E018833</name>
</gene>
<evidence type="ECO:0000313" key="1">
    <source>
        <dbReference type="EMBL" id="VTJ71777.1"/>
    </source>
</evidence>
<organism evidence="1 2">
    <name type="scientific">Marmota monax</name>
    <name type="common">Woodchuck</name>
    <dbReference type="NCBI Taxonomy" id="9995"/>
    <lineage>
        <taxon>Eukaryota</taxon>
        <taxon>Metazoa</taxon>
        <taxon>Chordata</taxon>
        <taxon>Craniata</taxon>
        <taxon>Vertebrata</taxon>
        <taxon>Euteleostomi</taxon>
        <taxon>Mammalia</taxon>
        <taxon>Eutheria</taxon>
        <taxon>Euarchontoglires</taxon>
        <taxon>Glires</taxon>
        <taxon>Rodentia</taxon>
        <taxon>Sciuromorpha</taxon>
        <taxon>Sciuridae</taxon>
        <taxon>Xerinae</taxon>
        <taxon>Marmotini</taxon>
        <taxon>Marmota</taxon>
    </lineage>
</organism>
<proteinExistence type="predicted"/>
<sequence length="100" mass="10770">MVPQVAKTKELALSLSQMHPLERLCPPRHCPILGRPLVKIAARKLRVCSACCLPATKGSQHHEGLDLLSPLPGREGPGSSCEYSGSYLPSLSFHCLLQGV</sequence>
<comment type="caution">
    <text evidence="1">The sequence shown here is derived from an EMBL/GenBank/DDBJ whole genome shotgun (WGS) entry which is preliminary data.</text>
</comment>
<keyword evidence="2" id="KW-1185">Reference proteome</keyword>
<dbReference type="Proteomes" id="UP000335636">
    <property type="component" value="Unassembled WGS sequence"/>
</dbReference>
<accession>A0A5E4BQE5</accession>
<reference evidence="1" key="1">
    <citation type="submission" date="2019-04" db="EMBL/GenBank/DDBJ databases">
        <authorList>
            <person name="Alioto T."/>
            <person name="Alioto T."/>
        </authorList>
    </citation>
    <scope>NUCLEOTIDE SEQUENCE [LARGE SCALE GENOMIC DNA]</scope>
</reference>
<protein>
    <submittedName>
        <fullName evidence="1">Uncharacterized protein</fullName>
    </submittedName>
</protein>
<dbReference type="AlphaFoldDB" id="A0A5E4BQE5"/>
<dbReference type="EMBL" id="CABDUW010000587">
    <property type="protein sequence ID" value="VTJ71777.1"/>
    <property type="molecule type" value="Genomic_DNA"/>
</dbReference>
<evidence type="ECO:0000313" key="2">
    <source>
        <dbReference type="Proteomes" id="UP000335636"/>
    </source>
</evidence>